<dbReference type="InterPro" id="IPR039425">
    <property type="entry name" value="RNA_pol_sigma-70-like"/>
</dbReference>
<dbReference type="NCBIfam" id="TIGR02937">
    <property type="entry name" value="sigma70-ECF"/>
    <property type="match status" value="1"/>
</dbReference>
<comment type="caution">
    <text evidence="8">The sequence shown here is derived from an EMBL/GenBank/DDBJ whole genome shotgun (WGS) entry which is preliminary data.</text>
</comment>
<feature type="domain" description="RNA polymerase sigma-70 region 2" evidence="6">
    <location>
        <begin position="10"/>
        <end position="75"/>
    </location>
</feature>
<evidence type="ECO:0000256" key="5">
    <source>
        <dbReference type="ARBA" id="ARBA00023163"/>
    </source>
</evidence>
<name>A0ABU2JT00_9ACTN</name>
<evidence type="ECO:0000256" key="3">
    <source>
        <dbReference type="ARBA" id="ARBA00023082"/>
    </source>
</evidence>
<dbReference type="CDD" id="cd06171">
    <property type="entry name" value="Sigma70_r4"/>
    <property type="match status" value="1"/>
</dbReference>
<sequence>MRESEFGVWYEALWPQVFRTVAISVGDRGLAEEAVAEAFAKALARWPRPAQADNPPAWLHRVAVNEVRSRWRRARLERRMVRRLAGRADASAAVLPTARDDALWAAVAQLPERMRQMVALRYVLDLPEAEVARQLGVSRGTVASTLSTARGRLATALAETHHPAASVAAREEAR</sequence>
<feature type="domain" description="RNA polymerase sigma factor 70 region 4 type 2" evidence="7">
    <location>
        <begin position="101"/>
        <end position="153"/>
    </location>
</feature>
<protein>
    <submittedName>
        <fullName evidence="8">Sigma-70 family RNA polymerase sigma factor</fullName>
    </submittedName>
</protein>
<gene>
    <name evidence="8" type="ORF">RM844_17700</name>
</gene>
<dbReference type="Pfam" id="PF04542">
    <property type="entry name" value="Sigma70_r2"/>
    <property type="match status" value="1"/>
</dbReference>
<dbReference type="Gene3D" id="1.10.10.10">
    <property type="entry name" value="Winged helix-like DNA-binding domain superfamily/Winged helix DNA-binding domain"/>
    <property type="match status" value="1"/>
</dbReference>
<evidence type="ECO:0000256" key="4">
    <source>
        <dbReference type="ARBA" id="ARBA00023125"/>
    </source>
</evidence>
<dbReference type="Proteomes" id="UP001183410">
    <property type="component" value="Unassembled WGS sequence"/>
</dbReference>
<dbReference type="PANTHER" id="PTHR43133">
    <property type="entry name" value="RNA POLYMERASE ECF-TYPE SIGMA FACTO"/>
    <property type="match status" value="1"/>
</dbReference>
<keyword evidence="5" id="KW-0804">Transcription</keyword>
<evidence type="ECO:0000313" key="8">
    <source>
        <dbReference type="EMBL" id="MDT0268120.1"/>
    </source>
</evidence>
<evidence type="ECO:0000259" key="6">
    <source>
        <dbReference type="Pfam" id="PF04542"/>
    </source>
</evidence>
<keyword evidence="3" id="KW-0731">Sigma factor</keyword>
<dbReference type="SUPFAM" id="SSF88659">
    <property type="entry name" value="Sigma3 and sigma4 domains of RNA polymerase sigma factors"/>
    <property type="match status" value="1"/>
</dbReference>
<dbReference type="Gene3D" id="1.10.1740.10">
    <property type="match status" value="1"/>
</dbReference>
<organism evidence="8 9">
    <name type="scientific">Streptomyces chisholmiae</name>
    <dbReference type="NCBI Taxonomy" id="3075540"/>
    <lineage>
        <taxon>Bacteria</taxon>
        <taxon>Bacillati</taxon>
        <taxon>Actinomycetota</taxon>
        <taxon>Actinomycetes</taxon>
        <taxon>Kitasatosporales</taxon>
        <taxon>Streptomycetaceae</taxon>
        <taxon>Streptomyces</taxon>
    </lineage>
</organism>
<dbReference type="InterPro" id="IPR013249">
    <property type="entry name" value="RNA_pol_sigma70_r4_t2"/>
</dbReference>
<accession>A0ABU2JT00</accession>
<keyword evidence="9" id="KW-1185">Reference proteome</keyword>
<dbReference type="InterPro" id="IPR014284">
    <property type="entry name" value="RNA_pol_sigma-70_dom"/>
</dbReference>
<proteinExistence type="inferred from homology"/>
<dbReference type="InterPro" id="IPR013324">
    <property type="entry name" value="RNA_pol_sigma_r3/r4-like"/>
</dbReference>
<dbReference type="PANTHER" id="PTHR43133:SF8">
    <property type="entry name" value="RNA POLYMERASE SIGMA FACTOR HI_1459-RELATED"/>
    <property type="match status" value="1"/>
</dbReference>
<dbReference type="InterPro" id="IPR013325">
    <property type="entry name" value="RNA_pol_sigma_r2"/>
</dbReference>
<dbReference type="SUPFAM" id="SSF88946">
    <property type="entry name" value="Sigma2 domain of RNA polymerase sigma factors"/>
    <property type="match status" value="1"/>
</dbReference>
<dbReference type="RefSeq" id="WP_311668212.1">
    <property type="nucleotide sequence ID" value="NZ_JAVREO010000010.1"/>
</dbReference>
<keyword evidence="4" id="KW-0238">DNA-binding</keyword>
<evidence type="ECO:0000313" key="9">
    <source>
        <dbReference type="Proteomes" id="UP001183410"/>
    </source>
</evidence>
<dbReference type="EMBL" id="JAVREO010000010">
    <property type="protein sequence ID" value="MDT0268120.1"/>
    <property type="molecule type" value="Genomic_DNA"/>
</dbReference>
<comment type="similarity">
    <text evidence="1">Belongs to the sigma-70 factor family. ECF subfamily.</text>
</comment>
<dbReference type="InterPro" id="IPR036388">
    <property type="entry name" value="WH-like_DNA-bd_sf"/>
</dbReference>
<keyword evidence="2" id="KW-0805">Transcription regulation</keyword>
<reference evidence="9" key="1">
    <citation type="submission" date="2023-07" db="EMBL/GenBank/DDBJ databases">
        <title>30 novel species of actinomycetes from the DSMZ collection.</title>
        <authorList>
            <person name="Nouioui I."/>
        </authorList>
    </citation>
    <scope>NUCLEOTIDE SEQUENCE [LARGE SCALE GENOMIC DNA]</scope>
    <source>
        <strain evidence="9">DSM 44915</strain>
    </source>
</reference>
<dbReference type="Pfam" id="PF08281">
    <property type="entry name" value="Sigma70_r4_2"/>
    <property type="match status" value="1"/>
</dbReference>
<dbReference type="InterPro" id="IPR007627">
    <property type="entry name" value="RNA_pol_sigma70_r2"/>
</dbReference>
<evidence type="ECO:0000256" key="2">
    <source>
        <dbReference type="ARBA" id="ARBA00023015"/>
    </source>
</evidence>
<evidence type="ECO:0000259" key="7">
    <source>
        <dbReference type="Pfam" id="PF08281"/>
    </source>
</evidence>
<evidence type="ECO:0000256" key="1">
    <source>
        <dbReference type="ARBA" id="ARBA00010641"/>
    </source>
</evidence>